<evidence type="ECO:0000313" key="8">
    <source>
        <dbReference type="Proteomes" id="UP001370490"/>
    </source>
</evidence>
<keyword evidence="8" id="KW-1185">Reference proteome</keyword>
<proteinExistence type="predicted"/>
<dbReference type="SMART" id="SM00575">
    <property type="entry name" value="ZnF_PMZ"/>
    <property type="match status" value="1"/>
</dbReference>
<dbReference type="Pfam" id="PF10551">
    <property type="entry name" value="MULE"/>
    <property type="match status" value="1"/>
</dbReference>
<keyword evidence="1" id="KW-0479">Metal-binding</keyword>
<dbReference type="PROSITE" id="PS50966">
    <property type="entry name" value="ZF_SWIM"/>
    <property type="match status" value="1"/>
</dbReference>
<organism evidence="7 8">
    <name type="scientific">Dillenia turbinata</name>
    <dbReference type="NCBI Taxonomy" id="194707"/>
    <lineage>
        <taxon>Eukaryota</taxon>
        <taxon>Viridiplantae</taxon>
        <taxon>Streptophyta</taxon>
        <taxon>Embryophyta</taxon>
        <taxon>Tracheophyta</taxon>
        <taxon>Spermatophyta</taxon>
        <taxon>Magnoliopsida</taxon>
        <taxon>eudicotyledons</taxon>
        <taxon>Gunneridae</taxon>
        <taxon>Pentapetalae</taxon>
        <taxon>Dilleniales</taxon>
        <taxon>Dilleniaceae</taxon>
        <taxon>Dillenia</taxon>
    </lineage>
</organism>
<dbReference type="GO" id="GO:0008270">
    <property type="term" value="F:zinc ion binding"/>
    <property type="evidence" value="ECO:0007669"/>
    <property type="project" value="UniProtKB-KW"/>
</dbReference>
<feature type="region of interest" description="Disordered" evidence="5">
    <location>
        <begin position="267"/>
        <end position="286"/>
    </location>
</feature>
<evidence type="ECO:0000256" key="5">
    <source>
        <dbReference type="SAM" id="MobiDB-lite"/>
    </source>
</evidence>
<dbReference type="InterPro" id="IPR018289">
    <property type="entry name" value="MULE_transposase_dom"/>
</dbReference>
<gene>
    <name evidence="7" type="ORF">RJ641_027096</name>
</gene>
<sequence length="895" mass="99710">MRMSPYMALIFDYVCVSATPSNGLLTLPECGSLVGYGGSGIRSKQYSDDSLSYVGGEAHAVDITPDVHLDDLKMTLAEVCNLEYQSLFVKYFLPGNRRTLISLSTDKDLKRMIDFHGNSVTADIFVTGKESHASRLRSMNSQAVDAVIDLYLQLVTCVNTCRANGIKVAETVSRVATSSPDATTPAGVNENLATPAAPSADSSHAVTSTNPPSDSNIGVNAACSPIEMDMNATPADTVKKRRRTASWKVRANRPTIVAVTDIVEDKAQTPPRKKSTSTPVSAVEDVEPKKVAPKKDLRWPNLGGPSDPSPAKMAEAWKDEITGVGQDFKSVKEFREALQKYAIANRFVYKLIKNDTNRASGRCVGEGCSWRIHASWVPSEQAFRVKKMTDTHTCGGESRRTAHPTRNWIVSIIKDKLQENPHSKTKEIGKSIYKDFGVKLTYTQVWRGMEDARAQLQGSLKDAYNQLPHFCEKIVETNPGSVVKLVTNDEKRFERLFISFRASISGFQNGCRPLIFLDSTSLKSKYQEVLLVATAVDGNDAFFPLAFAVVDVEINDNWLWFLGLLKSALSNSPALTFVSDREKGLKKSILQEFENAQHGYSMIHLMESFKRNLKGPFYGDGKGALPDIFLAAAQVLRLDSFRKHTEHIKRVSPNTFDWVMQIEPEHWTNAMFKGELYNHIREDPADLYAEWIEEIRELPIVQKLEAIVHKMTKLMNARRQESSEFSTKLAPSKEEKLQQEIKRSSGLRVLFSSDTLFEVQGDLINVVNLDTMECSCLSWKATGMPCCHAIAVFSCTRRTPYDFCSKYFTADSIRSTYLQSITDVPGLGKPVPVDEKISDVLTVLPPSNSQTPCQQRNIMKSKKKTKRVIFCTRCKGAGHNKVTCKEALPLAWDPS</sequence>
<dbReference type="PANTHER" id="PTHR31973">
    <property type="entry name" value="POLYPROTEIN, PUTATIVE-RELATED"/>
    <property type="match status" value="1"/>
</dbReference>
<dbReference type="AlphaFoldDB" id="A0AAN8W1S4"/>
<feature type="region of interest" description="Disordered" evidence="5">
    <location>
        <begin position="175"/>
        <end position="220"/>
    </location>
</feature>
<evidence type="ECO:0000256" key="3">
    <source>
        <dbReference type="ARBA" id="ARBA00022833"/>
    </source>
</evidence>
<dbReference type="EMBL" id="JBAMMX010000004">
    <property type="protein sequence ID" value="KAK6941719.1"/>
    <property type="molecule type" value="Genomic_DNA"/>
</dbReference>
<evidence type="ECO:0000259" key="6">
    <source>
        <dbReference type="PROSITE" id="PS50966"/>
    </source>
</evidence>
<dbReference type="Pfam" id="PF03108">
    <property type="entry name" value="DBD_Tnp_Mut"/>
    <property type="match status" value="1"/>
</dbReference>
<dbReference type="SUPFAM" id="SSF54277">
    <property type="entry name" value="CAD &amp; PB1 domains"/>
    <property type="match status" value="1"/>
</dbReference>
<evidence type="ECO:0000256" key="4">
    <source>
        <dbReference type="PROSITE-ProRule" id="PRU00325"/>
    </source>
</evidence>
<dbReference type="InterPro" id="IPR000270">
    <property type="entry name" value="PB1_dom"/>
</dbReference>
<accession>A0AAN8W1S4</accession>
<feature type="domain" description="SWIM-type" evidence="6">
    <location>
        <begin position="765"/>
        <end position="797"/>
    </location>
</feature>
<dbReference type="Pfam" id="PF04434">
    <property type="entry name" value="SWIM"/>
    <property type="match status" value="1"/>
</dbReference>
<dbReference type="PANTHER" id="PTHR31973:SF149">
    <property type="entry name" value="SWIM-TYPE DOMAIN-CONTAINING PROTEIN"/>
    <property type="match status" value="1"/>
</dbReference>
<reference evidence="7 8" key="1">
    <citation type="submission" date="2023-12" db="EMBL/GenBank/DDBJ databases">
        <title>A high-quality genome assembly for Dillenia turbinata (Dilleniales).</title>
        <authorList>
            <person name="Chanderbali A."/>
        </authorList>
    </citation>
    <scope>NUCLEOTIDE SEQUENCE [LARGE SCALE GENOMIC DNA]</scope>
    <source>
        <strain evidence="7">LSX21</strain>
        <tissue evidence="7">Leaf</tissue>
    </source>
</reference>
<evidence type="ECO:0000256" key="2">
    <source>
        <dbReference type="ARBA" id="ARBA00022771"/>
    </source>
</evidence>
<feature type="compositionally biased region" description="Polar residues" evidence="5">
    <location>
        <begin position="200"/>
        <end position="218"/>
    </location>
</feature>
<dbReference type="Pfam" id="PF00564">
    <property type="entry name" value="PB1"/>
    <property type="match status" value="1"/>
</dbReference>
<dbReference type="SMART" id="SM00666">
    <property type="entry name" value="PB1"/>
    <property type="match status" value="1"/>
</dbReference>
<comment type="caution">
    <text evidence="7">The sequence shown here is derived from an EMBL/GenBank/DDBJ whole genome shotgun (WGS) entry which is preliminary data.</text>
</comment>
<dbReference type="InterPro" id="IPR004332">
    <property type="entry name" value="Transposase_MuDR"/>
</dbReference>
<dbReference type="Proteomes" id="UP001370490">
    <property type="component" value="Unassembled WGS sequence"/>
</dbReference>
<evidence type="ECO:0000256" key="1">
    <source>
        <dbReference type="ARBA" id="ARBA00022723"/>
    </source>
</evidence>
<evidence type="ECO:0000313" key="7">
    <source>
        <dbReference type="EMBL" id="KAK6941719.1"/>
    </source>
</evidence>
<dbReference type="InterPro" id="IPR007527">
    <property type="entry name" value="Znf_SWIM"/>
</dbReference>
<protein>
    <submittedName>
        <fullName evidence="7">MULE transposase domain</fullName>
    </submittedName>
</protein>
<keyword evidence="2 4" id="KW-0863">Zinc-finger</keyword>
<keyword evidence="3" id="KW-0862">Zinc</keyword>
<dbReference type="InterPro" id="IPR006564">
    <property type="entry name" value="Znf_PMZ"/>
</dbReference>
<name>A0AAN8W1S4_9MAGN</name>